<dbReference type="AlphaFoldDB" id="A0A1H1LL75"/>
<feature type="domain" description="DUF58" evidence="1">
    <location>
        <begin position="205"/>
        <end position="374"/>
    </location>
</feature>
<protein>
    <submittedName>
        <fullName evidence="2">Uncharacterized conserved protein, DUF58 family, contains vWF domain</fullName>
    </submittedName>
</protein>
<evidence type="ECO:0000313" key="3">
    <source>
        <dbReference type="Proteomes" id="UP000243359"/>
    </source>
</evidence>
<dbReference type="InterPro" id="IPR036465">
    <property type="entry name" value="vWFA_dom_sf"/>
</dbReference>
<dbReference type="EMBL" id="LT629751">
    <property type="protein sequence ID" value="SDR75167.1"/>
    <property type="molecule type" value="Genomic_DNA"/>
</dbReference>
<proteinExistence type="predicted"/>
<evidence type="ECO:0000259" key="1">
    <source>
        <dbReference type="Pfam" id="PF01882"/>
    </source>
</evidence>
<dbReference type="RefSeq" id="WP_090347201.1">
    <property type="nucleotide sequence ID" value="NZ_LT629751.1"/>
</dbReference>
<dbReference type="Proteomes" id="UP000243359">
    <property type="component" value="Chromosome I"/>
</dbReference>
<dbReference type="PANTHER" id="PTHR33608:SF3">
    <property type="entry name" value="SLR2013 PROTEIN"/>
    <property type="match status" value="1"/>
</dbReference>
<gene>
    <name evidence="2" type="ORF">SAMN05216221_0205</name>
</gene>
<dbReference type="Gene3D" id="3.40.50.410">
    <property type="entry name" value="von Willebrand factor, type A domain"/>
    <property type="match status" value="1"/>
</dbReference>
<organism evidence="2 3">
    <name type="scientific">Pseudomonas oryzae</name>
    <dbReference type="NCBI Taxonomy" id="1392877"/>
    <lineage>
        <taxon>Bacteria</taxon>
        <taxon>Pseudomonadati</taxon>
        <taxon>Pseudomonadota</taxon>
        <taxon>Gammaproteobacteria</taxon>
        <taxon>Pseudomonadales</taxon>
        <taxon>Pseudomonadaceae</taxon>
        <taxon>Pseudomonas</taxon>
    </lineage>
</organism>
<reference evidence="3" key="1">
    <citation type="submission" date="2016-10" db="EMBL/GenBank/DDBJ databases">
        <authorList>
            <person name="Varghese N."/>
            <person name="Submissions S."/>
        </authorList>
    </citation>
    <scope>NUCLEOTIDE SEQUENCE [LARGE SCALE GENOMIC DNA]</scope>
    <source>
        <strain evidence="3">KCTC 32247</strain>
    </source>
</reference>
<name>A0A1H1LL75_9PSED</name>
<accession>A0A1H1LL75</accession>
<dbReference type="PANTHER" id="PTHR33608">
    <property type="entry name" value="BLL2464 PROTEIN"/>
    <property type="match status" value="1"/>
</dbReference>
<keyword evidence="3" id="KW-1185">Reference proteome</keyword>
<evidence type="ECO:0000313" key="2">
    <source>
        <dbReference type="EMBL" id="SDR75167.1"/>
    </source>
</evidence>
<dbReference type="InterPro" id="IPR002881">
    <property type="entry name" value="DUF58"/>
</dbReference>
<sequence length="443" mass="49824">MKPTPRLLGLSAALLLAAILLGALPLLGVALPAWSQRTWQVALLSLGLLALLDALWLRRLPAPQVERVLPGHLALDRWNEVALRITPGGEPLPWLEVFDHVPAELEFQGLPQRVPLPREQGVELRYRVRPRQRGDSRFARCEIGLPSRLGLWQARRHVELPGLSRVYPDFARLHGAQLMAVDSWLGRLGVRQRPRRGSGLEFHQLREFRQGDSLRLIDWKATARKHQPIARDYQDERDQQIIFLLDSGRRMRSQDGDLSHFDHALNACLLLAHVALRQGDAVGLLAFAGETPRYLPPAKGQRQLNALLNGVYDLQPGRLPGDYLAAAGELLARQPRRALVLLLSNLRDEDDQQLPLAAAQIARRHRLLIASLREEVLDRQRQQPVDSYRQALAYCGSVDYAAARDALHERLAAQGLPVLDVRPAELGPELVNRYLQWKAAGTF</sequence>
<dbReference type="CDD" id="cd00198">
    <property type="entry name" value="vWFA"/>
    <property type="match status" value="1"/>
</dbReference>
<dbReference type="Pfam" id="PF01882">
    <property type="entry name" value="DUF58"/>
    <property type="match status" value="1"/>
</dbReference>
<dbReference type="OrthoDB" id="9812729at2"/>
<dbReference type="STRING" id="1392877.SAMN05216221_0205"/>
<dbReference type="SUPFAM" id="SSF53300">
    <property type="entry name" value="vWA-like"/>
    <property type="match status" value="1"/>
</dbReference>